<evidence type="ECO:0000313" key="18">
    <source>
        <dbReference type="Proteomes" id="UP000186922"/>
    </source>
</evidence>
<reference evidence="17 18" key="1">
    <citation type="journal article" date="2016" name="Nat. Commun.">
        <title>Extremotolerant tardigrade genome and improved radiotolerance of human cultured cells by tardigrade-unique protein.</title>
        <authorList>
            <person name="Hashimoto T."/>
            <person name="Horikawa D.D."/>
            <person name="Saito Y."/>
            <person name="Kuwahara H."/>
            <person name="Kozuka-Hata H."/>
            <person name="Shin-I T."/>
            <person name="Minakuchi Y."/>
            <person name="Ohishi K."/>
            <person name="Motoyama A."/>
            <person name="Aizu T."/>
            <person name="Enomoto A."/>
            <person name="Kondo K."/>
            <person name="Tanaka S."/>
            <person name="Hara Y."/>
            <person name="Koshikawa S."/>
            <person name="Sagara H."/>
            <person name="Miura T."/>
            <person name="Yokobori S."/>
            <person name="Miyagawa K."/>
            <person name="Suzuki Y."/>
            <person name="Kubo T."/>
            <person name="Oyama M."/>
            <person name="Kohara Y."/>
            <person name="Fujiyama A."/>
            <person name="Arakawa K."/>
            <person name="Katayama T."/>
            <person name="Toyoda A."/>
            <person name="Kunieda T."/>
        </authorList>
    </citation>
    <scope>NUCLEOTIDE SEQUENCE [LARGE SCALE GENOMIC DNA]</scope>
    <source>
        <strain evidence="17 18">YOKOZUNA-1</strain>
    </source>
</reference>
<feature type="binding site" evidence="15">
    <location>
        <position position="77"/>
    </location>
    <ligand>
        <name>a divalent metal cation</name>
        <dbReference type="ChEBI" id="CHEBI:60240"/>
    </ligand>
</feature>
<comment type="similarity">
    <text evidence="7 13">Belongs to the ribulose-phosphate 3-epimerase family.</text>
</comment>
<comment type="caution">
    <text evidence="17">The sequence shown here is derived from an EMBL/GenBank/DDBJ whole genome shotgun (WGS) entry which is preliminary data.</text>
</comment>
<comment type="cofactor">
    <cofactor evidence="15">
        <name>a divalent metal cation</name>
        <dbReference type="ChEBI" id="CHEBI:60240"/>
    </cofactor>
    <text evidence="15">Binds 1 divalent metal cation per subunit.</text>
</comment>
<evidence type="ECO:0000256" key="9">
    <source>
        <dbReference type="ARBA" id="ARBA00013920"/>
    </source>
</evidence>
<dbReference type="PANTHER" id="PTHR11749">
    <property type="entry name" value="RIBULOSE-5-PHOSPHATE-3-EPIMERASE"/>
    <property type="match status" value="1"/>
</dbReference>
<protein>
    <recommendedName>
        <fullName evidence="9 13">Ribulose-phosphate 3-epimerase</fullName>
        <ecNumber evidence="8 13">5.1.3.1</ecNumber>
    </recommendedName>
</protein>
<dbReference type="AlphaFoldDB" id="A0A1D1VAS4"/>
<feature type="binding site" evidence="15">
    <location>
        <position position="41"/>
    </location>
    <ligand>
        <name>a divalent metal cation</name>
        <dbReference type="ChEBI" id="CHEBI:60240"/>
    </ligand>
</feature>
<evidence type="ECO:0000256" key="8">
    <source>
        <dbReference type="ARBA" id="ARBA00013188"/>
    </source>
</evidence>
<dbReference type="EC" id="5.1.3.1" evidence="8 13"/>
<sequence length="236" mass="26141">MASSQARTIHCKIGPSILNSNLASLGDECHRMMEEGADYLHLDVMDGHFVPAITFGHQMVQSLRKALPKSKCWFDMHMMVQDPDRFIKDMADAGADQYVFHVEATQDVDKTIRKVKEAGMKVGVAIKPKTPVEVVLPYVEHVDLVLVMTVEPGAGGQKFMDDMMPKVKTLRKRFAELDIEVDGGVSPDTIHHCAEAGANLIVSGTAVVKSESPRDVMVKMREAVRVQIPNWKNISS</sequence>
<dbReference type="InterPro" id="IPR000056">
    <property type="entry name" value="Ribul_P_3_epim-like"/>
</dbReference>
<dbReference type="GO" id="GO:0006098">
    <property type="term" value="P:pentose-phosphate shunt"/>
    <property type="evidence" value="ECO:0007669"/>
    <property type="project" value="InterPro"/>
</dbReference>
<organism evidence="17 18">
    <name type="scientific">Ramazzottius varieornatus</name>
    <name type="common">Water bear</name>
    <name type="synonym">Tardigrade</name>
    <dbReference type="NCBI Taxonomy" id="947166"/>
    <lineage>
        <taxon>Eukaryota</taxon>
        <taxon>Metazoa</taxon>
        <taxon>Ecdysozoa</taxon>
        <taxon>Tardigrada</taxon>
        <taxon>Eutardigrada</taxon>
        <taxon>Parachela</taxon>
        <taxon>Hypsibioidea</taxon>
        <taxon>Ramazzottiidae</taxon>
        <taxon>Ramazzottius</taxon>
    </lineage>
</organism>
<feature type="active site" description="Proton acceptor" evidence="14">
    <location>
        <position position="43"/>
    </location>
</feature>
<feature type="active site" description="Proton donor" evidence="14">
    <location>
        <position position="182"/>
    </location>
</feature>
<dbReference type="Proteomes" id="UP000186922">
    <property type="component" value="Unassembled WGS sequence"/>
</dbReference>
<dbReference type="InterPro" id="IPR013785">
    <property type="entry name" value="Aldolase_TIM"/>
</dbReference>
<evidence type="ECO:0000256" key="15">
    <source>
        <dbReference type="PIRSR" id="PIRSR001461-2"/>
    </source>
</evidence>
<comment type="cofactor">
    <cofactor evidence="2">
        <name>Mn(2+)</name>
        <dbReference type="ChEBI" id="CHEBI:29035"/>
    </cofactor>
</comment>
<feature type="binding site" evidence="16">
    <location>
        <position position="77"/>
    </location>
    <ligand>
        <name>substrate</name>
    </ligand>
</feature>
<evidence type="ECO:0000256" key="13">
    <source>
        <dbReference type="PIRNR" id="PIRNR001461"/>
    </source>
</evidence>
<comment type="cofactor">
    <cofactor evidence="4">
        <name>Zn(2+)</name>
        <dbReference type="ChEBI" id="CHEBI:29105"/>
    </cofactor>
</comment>
<evidence type="ECO:0000256" key="2">
    <source>
        <dbReference type="ARBA" id="ARBA00001936"/>
    </source>
</evidence>
<dbReference type="STRING" id="947166.A0A1D1VAS4"/>
<dbReference type="InterPro" id="IPR026019">
    <property type="entry name" value="Ribul_P_3_epim"/>
</dbReference>
<dbReference type="EMBL" id="BDGG01000005">
    <property type="protein sequence ID" value="GAU98736.1"/>
    <property type="molecule type" value="Genomic_DNA"/>
</dbReference>
<evidence type="ECO:0000256" key="16">
    <source>
        <dbReference type="PIRSR" id="PIRSR001461-3"/>
    </source>
</evidence>
<dbReference type="FunFam" id="3.20.20.70:FF:000074">
    <property type="entry name" value="Ribulose-phosphate 3-epimerase"/>
    <property type="match status" value="1"/>
</dbReference>
<comment type="pathway">
    <text evidence="6">Carbohydrate degradation; pentose phosphate pathway; D-xylulose 5-phosphate from D-ribulose 5-phosphate (non-oxidative stage): step 1/1.</text>
</comment>
<dbReference type="HAMAP" id="MF_02227">
    <property type="entry name" value="RPE"/>
    <property type="match status" value="1"/>
</dbReference>
<dbReference type="SUPFAM" id="SSF51366">
    <property type="entry name" value="Ribulose-phoshate binding barrel"/>
    <property type="match status" value="1"/>
</dbReference>
<dbReference type="CDD" id="cd00429">
    <property type="entry name" value="RPE"/>
    <property type="match status" value="1"/>
</dbReference>
<evidence type="ECO:0000256" key="1">
    <source>
        <dbReference type="ARBA" id="ARBA00001782"/>
    </source>
</evidence>
<keyword evidence="12 13" id="KW-0413">Isomerase</keyword>
<evidence type="ECO:0000313" key="17">
    <source>
        <dbReference type="EMBL" id="GAU98736.1"/>
    </source>
</evidence>
<name>A0A1D1VAS4_RAMVA</name>
<comment type="cofactor">
    <cofactor evidence="3">
        <name>Co(2+)</name>
        <dbReference type="ChEBI" id="CHEBI:48828"/>
    </cofactor>
</comment>
<dbReference type="InterPro" id="IPR011060">
    <property type="entry name" value="RibuloseP-bd_barrel"/>
</dbReference>
<dbReference type="GO" id="GO:0005975">
    <property type="term" value="P:carbohydrate metabolic process"/>
    <property type="evidence" value="ECO:0007669"/>
    <property type="project" value="InterPro"/>
</dbReference>
<evidence type="ECO:0000256" key="7">
    <source>
        <dbReference type="ARBA" id="ARBA00009541"/>
    </source>
</evidence>
<keyword evidence="15" id="KW-0464">Manganese</keyword>
<feature type="binding site" evidence="15">
    <location>
        <position position="43"/>
    </location>
    <ligand>
        <name>a divalent metal cation</name>
        <dbReference type="ChEBI" id="CHEBI:60240"/>
    </ligand>
</feature>
<dbReference type="Pfam" id="PF00834">
    <property type="entry name" value="Ribul_P_3_epim"/>
    <property type="match status" value="1"/>
</dbReference>
<feature type="binding site" evidence="16">
    <location>
        <begin position="153"/>
        <end position="156"/>
    </location>
    <ligand>
        <name>substrate</name>
    </ligand>
</feature>
<dbReference type="PIRSF" id="PIRSF001461">
    <property type="entry name" value="RPE"/>
    <property type="match status" value="1"/>
</dbReference>
<keyword evidence="10 15" id="KW-0479">Metal-binding</keyword>
<dbReference type="PROSITE" id="PS01086">
    <property type="entry name" value="RIBUL_P_3_EPIMER_2"/>
    <property type="match status" value="1"/>
</dbReference>
<evidence type="ECO:0000256" key="12">
    <source>
        <dbReference type="ARBA" id="ARBA00023235"/>
    </source>
</evidence>
<dbReference type="NCBIfam" id="NF004076">
    <property type="entry name" value="PRK05581.1-4"/>
    <property type="match status" value="1"/>
</dbReference>
<feature type="binding site" evidence="16">
    <location>
        <position position="184"/>
    </location>
    <ligand>
        <name>substrate</name>
    </ligand>
</feature>
<comment type="catalytic activity">
    <reaction evidence="1 13">
        <text>D-ribulose 5-phosphate = D-xylulose 5-phosphate</text>
        <dbReference type="Rhea" id="RHEA:13677"/>
        <dbReference type="ChEBI" id="CHEBI:57737"/>
        <dbReference type="ChEBI" id="CHEBI:58121"/>
        <dbReference type="EC" id="5.1.3.1"/>
    </reaction>
</comment>
<feature type="binding site" evidence="16">
    <location>
        <begin position="204"/>
        <end position="205"/>
    </location>
    <ligand>
        <name>substrate</name>
    </ligand>
</feature>
<feature type="binding site" evidence="15">
    <location>
        <position position="182"/>
    </location>
    <ligand>
        <name>a divalent metal cation</name>
        <dbReference type="ChEBI" id="CHEBI:60240"/>
    </ligand>
</feature>
<keyword evidence="18" id="KW-1185">Reference proteome</keyword>
<dbReference type="GO" id="GO:0046872">
    <property type="term" value="F:metal ion binding"/>
    <property type="evidence" value="ECO:0007669"/>
    <property type="project" value="UniProtKB-KW"/>
</dbReference>
<dbReference type="Gene3D" id="3.20.20.70">
    <property type="entry name" value="Aldolase class I"/>
    <property type="match status" value="1"/>
</dbReference>
<proteinExistence type="inferred from homology"/>
<evidence type="ECO:0000256" key="11">
    <source>
        <dbReference type="ARBA" id="ARBA00022833"/>
    </source>
</evidence>
<keyword evidence="13" id="KW-0119">Carbohydrate metabolism</keyword>
<evidence type="ECO:0000256" key="14">
    <source>
        <dbReference type="PIRSR" id="PIRSR001461-1"/>
    </source>
</evidence>
<evidence type="ECO:0000256" key="5">
    <source>
        <dbReference type="ARBA" id="ARBA00001954"/>
    </source>
</evidence>
<evidence type="ECO:0000256" key="3">
    <source>
        <dbReference type="ARBA" id="ARBA00001941"/>
    </source>
</evidence>
<accession>A0A1D1VAS4</accession>
<evidence type="ECO:0000256" key="6">
    <source>
        <dbReference type="ARBA" id="ARBA00005016"/>
    </source>
</evidence>
<keyword evidence="15" id="KW-0170">Cobalt</keyword>
<comment type="cofactor">
    <cofactor evidence="5">
        <name>Fe(2+)</name>
        <dbReference type="ChEBI" id="CHEBI:29033"/>
    </cofactor>
</comment>
<evidence type="ECO:0000256" key="10">
    <source>
        <dbReference type="ARBA" id="ARBA00022723"/>
    </source>
</evidence>
<dbReference type="NCBIfam" id="TIGR01163">
    <property type="entry name" value="rpe"/>
    <property type="match status" value="1"/>
</dbReference>
<evidence type="ECO:0000256" key="4">
    <source>
        <dbReference type="ARBA" id="ARBA00001947"/>
    </source>
</evidence>
<dbReference type="OrthoDB" id="1927044at2759"/>
<keyword evidence="11 15" id="KW-0862">Zinc</keyword>
<feature type="binding site" evidence="16">
    <location>
        <position position="16"/>
    </location>
    <ligand>
        <name>substrate</name>
    </ligand>
</feature>
<dbReference type="GO" id="GO:0004750">
    <property type="term" value="F:D-ribulose-phosphate 3-epimerase activity"/>
    <property type="evidence" value="ECO:0007669"/>
    <property type="project" value="UniProtKB-EC"/>
</dbReference>
<gene>
    <name evidence="17" type="primary">RvY_09845-1</name>
    <name evidence="17" type="synonym">RvY_09845.1</name>
    <name evidence="17" type="ORF">RvY_09845</name>
</gene>